<dbReference type="GO" id="GO:0008541">
    <property type="term" value="C:proteasome regulatory particle, lid subcomplex"/>
    <property type="evidence" value="ECO:0007669"/>
    <property type="project" value="TreeGrafter"/>
</dbReference>
<gene>
    <name evidence="1" type="ORF">M569_16716</name>
</gene>
<dbReference type="EMBL" id="AUSU01009539">
    <property type="protein sequence ID" value="EPS58100.1"/>
    <property type="molecule type" value="Genomic_DNA"/>
</dbReference>
<evidence type="ECO:0000313" key="1">
    <source>
        <dbReference type="EMBL" id="EPS58100.1"/>
    </source>
</evidence>
<dbReference type="AlphaFoldDB" id="S8BU20"/>
<protein>
    <submittedName>
        <fullName evidence="1">Uncharacterized protein</fullName>
    </submittedName>
</protein>
<dbReference type="GO" id="GO:0043161">
    <property type="term" value="P:proteasome-mediated ubiquitin-dependent protein catabolic process"/>
    <property type="evidence" value="ECO:0007669"/>
    <property type="project" value="TreeGrafter"/>
</dbReference>
<dbReference type="PANTHER" id="PTHR12387">
    <property type="entry name" value="26S PROTEASOME NON-ATPASE REGULATORY SUBUNIT 8"/>
    <property type="match status" value="1"/>
</dbReference>
<dbReference type="Gene3D" id="1.25.40.990">
    <property type="match status" value="1"/>
</dbReference>
<name>S8BU20_9LAMI</name>
<keyword evidence="2" id="KW-1185">Reference proteome</keyword>
<dbReference type="Proteomes" id="UP000015453">
    <property type="component" value="Unassembled WGS sequence"/>
</dbReference>
<dbReference type="OrthoDB" id="8775810at2759"/>
<dbReference type="InterPro" id="IPR006746">
    <property type="entry name" value="26S_Psome_Rpn12"/>
</dbReference>
<accession>S8BU20</accession>
<reference evidence="1 2" key="1">
    <citation type="journal article" date="2013" name="BMC Genomics">
        <title>The miniature genome of a carnivorous plant Genlisea aurea contains a low number of genes and short non-coding sequences.</title>
        <authorList>
            <person name="Leushkin E.V."/>
            <person name="Sutormin R.A."/>
            <person name="Nabieva E.R."/>
            <person name="Penin A.A."/>
            <person name="Kondrashov A.S."/>
            <person name="Logacheva M.D."/>
        </authorList>
    </citation>
    <scope>NUCLEOTIDE SEQUENCE [LARGE SCALE GENOMIC DNA]</scope>
</reference>
<dbReference type="PANTHER" id="PTHR12387:SF0">
    <property type="entry name" value="26S PROTEASOME NON-ATPASE REGULATORY SUBUNIT 8"/>
    <property type="match status" value="1"/>
</dbReference>
<comment type="caution">
    <text evidence="1">The sequence shown here is derived from an EMBL/GenBank/DDBJ whole genome shotgun (WGS) entry which is preliminary data.</text>
</comment>
<dbReference type="GO" id="GO:0005829">
    <property type="term" value="C:cytosol"/>
    <property type="evidence" value="ECO:0007669"/>
    <property type="project" value="TreeGrafter"/>
</dbReference>
<dbReference type="GO" id="GO:0005634">
    <property type="term" value="C:nucleus"/>
    <property type="evidence" value="ECO:0007669"/>
    <property type="project" value="TreeGrafter"/>
</dbReference>
<sequence length="96" mass="11046">MDPKLTEVSQIFDRFKAASVRKDFDTCNKLLSDLKVLLTGFKSLPPLLEETPNAVYELTLARDIYEHAVVLSVNKADQDTFERDFSQLKPYYTDAR</sequence>
<evidence type="ECO:0000313" key="2">
    <source>
        <dbReference type="Proteomes" id="UP000015453"/>
    </source>
</evidence>
<organism evidence="1 2">
    <name type="scientific">Genlisea aurea</name>
    <dbReference type="NCBI Taxonomy" id="192259"/>
    <lineage>
        <taxon>Eukaryota</taxon>
        <taxon>Viridiplantae</taxon>
        <taxon>Streptophyta</taxon>
        <taxon>Embryophyta</taxon>
        <taxon>Tracheophyta</taxon>
        <taxon>Spermatophyta</taxon>
        <taxon>Magnoliopsida</taxon>
        <taxon>eudicotyledons</taxon>
        <taxon>Gunneridae</taxon>
        <taxon>Pentapetalae</taxon>
        <taxon>asterids</taxon>
        <taxon>lamiids</taxon>
        <taxon>Lamiales</taxon>
        <taxon>Lentibulariaceae</taxon>
        <taxon>Genlisea</taxon>
    </lineage>
</organism>
<proteinExistence type="predicted"/>